<evidence type="ECO:0000313" key="1">
    <source>
        <dbReference type="EMBL" id="KAJ9641104.1"/>
    </source>
</evidence>
<protein>
    <submittedName>
        <fullName evidence="1">Uncharacterized protein</fullName>
    </submittedName>
</protein>
<keyword evidence="2" id="KW-1185">Reference proteome</keyword>
<proteinExistence type="predicted"/>
<organism evidence="1 2">
    <name type="scientific">Coniosporium tulheliwenetii</name>
    <dbReference type="NCBI Taxonomy" id="3383036"/>
    <lineage>
        <taxon>Eukaryota</taxon>
        <taxon>Fungi</taxon>
        <taxon>Dikarya</taxon>
        <taxon>Ascomycota</taxon>
        <taxon>Pezizomycotina</taxon>
        <taxon>Dothideomycetes</taxon>
        <taxon>Dothideomycetes incertae sedis</taxon>
        <taxon>Coniosporium</taxon>
    </lineage>
</organism>
<name>A0ACC2Z061_9PEZI</name>
<evidence type="ECO:0000313" key="2">
    <source>
        <dbReference type="Proteomes" id="UP001172680"/>
    </source>
</evidence>
<reference evidence="1" key="1">
    <citation type="submission" date="2022-10" db="EMBL/GenBank/DDBJ databases">
        <title>Culturing micro-colonial fungi from biological soil crusts in the Mojave desert and describing Neophaeococcomyces mojavensis, and introducing the new genera and species Taxawa tesnikishii.</title>
        <authorList>
            <person name="Kurbessoian T."/>
            <person name="Stajich J.E."/>
        </authorList>
    </citation>
    <scope>NUCLEOTIDE SEQUENCE</scope>
    <source>
        <strain evidence="1">JES_115</strain>
    </source>
</reference>
<gene>
    <name evidence="1" type="ORF">H2199_005772</name>
</gene>
<dbReference type="EMBL" id="JAPDRP010000016">
    <property type="protein sequence ID" value="KAJ9641104.1"/>
    <property type="molecule type" value="Genomic_DNA"/>
</dbReference>
<sequence length="563" mass="61865">MSSVFRVPPGFNLLDNNHFYDGPPAAKPSQKKFRRKSRSKTPNRPFLDHGWTDIDSIVDEVDGTVLGPNAEPEPEAESVLTPTMKTAQTFGLLYSEDPVIIADDPDSEDYPTSPEGWVSDGHDLEGTEVAVIQGSIELDQDPSGRLEFVQSANTASTSDIGDGNQPEAHDIIPEADRGLLSSRPNRVGGADEGRIDGAADSQAHSSGHEDRSTAAEMMGGALAAPKQTHRDDGITSDQPSLENNKRKRCQTADTDDLGSQTPDTATKRPLDDQLFNAQPEKQQTPRPSLSDMAATVGSLQEREPSRLTNTKSSHDVSRKRRRTVRPPWSNAEPESVLPSPVLPQTSNSADIPPWYGCQVIEPSGLAQQSLSNVTIHPLPSSNVAFVTAIIRDARDIATLLAAPSVMVLQGPLRKLNDVNVKSLPSNLWLLTGIIHNPSDGANLSSTHIAKANHAHRDGEERTTRLEVLARHDDERSSEDSEHSTDSDLSEDDLSYDNERSDDAEEHQSSRKHVRWSPVDDERLIRLKNEGKDWKCIFKQFPGRSQASVRSRWYVTLRSKAESF</sequence>
<accession>A0ACC2Z061</accession>
<dbReference type="Proteomes" id="UP001172680">
    <property type="component" value="Unassembled WGS sequence"/>
</dbReference>
<comment type="caution">
    <text evidence="1">The sequence shown here is derived from an EMBL/GenBank/DDBJ whole genome shotgun (WGS) entry which is preliminary data.</text>
</comment>